<dbReference type="AlphaFoldDB" id="A0A0F2TCY9"/>
<dbReference type="OrthoDB" id="3872442at2"/>
<gene>
    <name evidence="2" type="ORF">VM95_17860</name>
</gene>
<dbReference type="EMBL" id="JZKH01000033">
    <property type="protein sequence ID" value="KJS61009.1"/>
    <property type="molecule type" value="Genomic_DNA"/>
</dbReference>
<accession>A0A0F2TCY9</accession>
<reference evidence="2 3" key="1">
    <citation type="submission" date="2015-02" db="EMBL/GenBank/DDBJ databases">
        <authorList>
            <person name="Ju K.-S."/>
            <person name="Doroghazi J.R."/>
            <person name="Metcalf W."/>
        </authorList>
    </citation>
    <scope>NUCLEOTIDE SEQUENCE [LARGE SCALE GENOMIC DNA]</scope>
    <source>
        <strain evidence="2 3">ATCC 31215</strain>
    </source>
</reference>
<dbReference type="Proteomes" id="UP000033699">
    <property type="component" value="Unassembled WGS sequence"/>
</dbReference>
<feature type="region of interest" description="Disordered" evidence="1">
    <location>
        <begin position="1"/>
        <end position="22"/>
    </location>
</feature>
<evidence type="ECO:0000256" key="1">
    <source>
        <dbReference type="SAM" id="MobiDB-lite"/>
    </source>
</evidence>
<protein>
    <submittedName>
        <fullName evidence="2">Uncharacterized protein</fullName>
    </submittedName>
</protein>
<evidence type="ECO:0000313" key="3">
    <source>
        <dbReference type="Proteomes" id="UP000033699"/>
    </source>
</evidence>
<dbReference type="PATRIC" id="fig|359131.3.peg.4163"/>
<proteinExistence type="predicted"/>
<dbReference type="RefSeq" id="WP_045697861.1">
    <property type="nucleotide sequence ID" value="NZ_JZKH01000033.1"/>
</dbReference>
<keyword evidence="3" id="KW-1185">Reference proteome</keyword>
<comment type="caution">
    <text evidence="2">The sequence shown here is derived from an EMBL/GenBank/DDBJ whole genome shotgun (WGS) entry which is preliminary data.</text>
</comment>
<organism evidence="2 3">
    <name type="scientific">Streptomyces rubellomurinus (strain ATCC 31215)</name>
    <dbReference type="NCBI Taxonomy" id="359131"/>
    <lineage>
        <taxon>Bacteria</taxon>
        <taxon>Bacillati</taxon>
        <taxon>Actinomycetota</taxon>
        <taxon>Actinomycetes</taxon>
        <taxon>Kitasatosporales</taxon>
        <taxon>Streptomycetaceae</taxon>
        <taxon>Streptomyces</taxon>
    </lineage>
</organism>
<name>A0A0F2TCY9_STRR3</name>
<sequence>MEIVHASLKRRHPASAARENEAAEAVDALWAHAEPADGLQHASALPAPDRLDLLLYLLTQDTPGQGDAVSRAHRLITRSHRTSPLLRHSYLPLDPRAATGRTAR</sequence>
<evidence type="ECO:0000313" key="2">
    <source>
        <dbReference type="EMBL" id="KJS61009.1"/>
    </source>
</evidence>